<feature type="domain" description="Xylose isomerase-like TIM barrel" evidence="4">
    <location>
        <begin position="20"/>
        <end position="249"/>
    </location>
</feature>
<feature type="active site" description="Proton donor/acceptor" evidence="3">
    <location>
        <position position="234"/>
    </location>
</feature>
<dbReference type="Gene3D" id="3.20.20.150">
    <property type="entry name" value="Divalent-metal-dependent TIM barrel enzymes"/>
    <property type="match status" value="1"/>
</dbReference>
<dbReference type="PANTHER" id="PTHR43489:SF6">
    <property type="entry name" value="HYDROXYPYRUVATE ISOMERASE-RELATED"/>
    <property type="match status" value="1"/>
</dbReference>
<keyword evidence="6" id="KW-1185">Reference proteome</keyword>
<evidence type="ECO:0000313" key="6">
    <source>
        <dbReference type="Proteomes" id="UP000284407"/>
    </source>
</evidence>
<dbReference type="InterPro" id="IPR036237">
    <property type="entry name" value="Xyl_isomerase-like_sf"/>
</dbReference>
<dbReference type="OrthoDB" id="9786584at2"/>
<accession>A0A420DSV5</accession>
<dbReference type="InterPro" id="IPR050417">
    <property type="entry name" value="Sugar_Epim/Isomerase"/>
</dbReference>
<dbReference type="EMBL" id="RAQK01000001">
    <property type="protein sequence ID" value="RKE97219.1"/>
    <property type="molecule type" value="Genomic_DNA"/>
</dbReference>
<dbReference type="InterPro" id="IPR026040">
    <property type="entry name" value="HyI-like"/>
</dbReference>
<dbReference type="GO" id="GO:0008903">
    <property type="term" value="F:hydroxypyruvate isomerase activity"/>
    <property type="evidence" value="ECO:0007669"/>
    <property type="project" value="TreeGrafter"/>
</dbReference>
<evidence type="ECO:0000256" key="3">
    <source>
        <dbReference type="PIRSR" id="PIRSR006241-50"/>
    </source>
</evidence>
<dbReference type="Pfam" id="PF01261">
    <property type="entry name" value="AP_endonuc_2"/>
    <property type="match status" value="1"/>
</dbReference>
<reference evidence="5 6" key="1">
    <citation type="submission" date="2018-09" db="EMBL/GenBank/DDBJ databases">
        <title>Genomic Encyclopedia of Archaeal and Bacterial Type Strains, Phase II (KMG-II): from individual species to whole genera.</title>
        <authorList>
            <person name="Goeker M."/>
        </authorList>
    </citation>
    <scope>NUCLEOTIDE SEQUENCE [LARGE SCALE GENOMIC DNA]</scope>
    <source>
        <strain evidence="5 6">DSM 11458</strain>
    </source>
</reference>
<organism evidence="5 6">
    <name type="scientific">Sulfitobacter guttiformis</name>
    <dbReference type="NCBI Taxonomy" id="74349"/>
    <lineage>
        <taxon>Bacteria</taxon>
        <taxon>Pseudomonadati</taxon>
        <taxon>Pseudomonadota</taxon>
        <taxon>Alphaproteobacteria</taxon>
        <taxon>Rhodobacterales</taxon>
        <taxon>Roseobacteraceae</taxon>
        <taxon>Sulfitobacter</taxon>
    </lineage>
</organism>
<evidence type="ECO:0000313" key="5">
    <source>
        <dbReference type="EMBL" id="RKE97219.1"/>
    </source>
</evidence>
<dbReference type="RefSeq" id="WP_025064145.1">
    <property type="nucleotide sequence ID" value="NZ_RAQK01000001.1"/>
</dbReference>
<evidence type="ECO:0000259" key="4">
    <source>
        <dbReference type="Pfam" id="PF01261"/>
    </source>
</evidence>
<keyword evidence="1 2" id="KW-0413">Isomerase</keyword>
<dbReference type="SUPFAM" id="SSF51658">
    <property type="entry name" value="Xylose isomerase-like"/>
    <property type="match status" value="1"/>
</dbReference>
<sequence length="251" mass="27151">MKAAANLSHLWPELPFLDRFDAAAAAGFTGVEVLFPYDIPAKDTQRALMRGGLQMVLINAPPPNYTGGQRGFAAVAGGEARFAHDMRRAGRYAQELRVPMIHVMSGVAQGDGAKDTMISNLTAATMAAHEGLMLTLEPLCPQSQPDYFLNDYALAADIIASVGAPNLRLQFDSYHAQMIHGDAVAVFEKYRDLIVHVQIGDTPARGAPGTGDVDFPALFTAMRGAEYDGWVSGEYTPGHATKDTLHWMEML</sequence>
<name>A0A420DSV5_9RHOB</name>
<dbReference type="STRING" id="1443111.Z949_3842"/>
<dbReference type="GO" id="GO:0046487">
    <property type="term" value="P:glyoxylate metabolic process"/>
    <property type="evidence" value="ECO:0007669"/>
    <property type="project" value="TreeGrafter"/>
</dbReference>
<dbReference type="PIRSF" id="PIRSF006241">
    <property type="entry name" value="HyI"/>
    <property type="match status" value="1"/>
</dbReference>
<dbReference type="InterPro" id="IPR013022">
    <property type="entry name" value="Xyl_isomerase-like_TIM-brl"/>
</dbReference>
<evidence type="ECO:0000256" key="2">
    <source>
        <dbReference type="PIRNR" id="PIRNR006241"/>
    </source>
</evidence>
<proteinExistence type="inferred from homology"/>
<gene>
    <name evidence="5" type="ORF">C8N30_1814</name>
</gene>
<dbReference type="PANTHER" id="PTHR43489">
    <property type="entry name" value="ISOMERASE"/>
    <property type="match status" value="1"/>
</dbReference>
<evidence type="ECO:0000256" key="1">
    <source>
        <dbReference type="ARBA" id="ARBA00023235"/>
    </source>
</evidence>
<feature type="active site" description="Proton donor/acceptor" evidence="3">
    <location>
        <position position="137"/>
    </location>
</feature>
<protein>
    <submittedName>
        <fullName evidence="5">Hydroxypyruvate isomerase</fullName>
    </submittedName>
</protein>
<dbReference type="Proteomes" id="UP000284407">
    <property type="component" value="Unassembled WGS sequence"/>
</dbReference>
<dbReference type="AlphaFoldDB" id="A0A420DSV5"/>
<keyword evidence="5" id="KW-0670">Pyruvate</keyword>
<comment type="caution">
    <text evidence="5">The sequence shown here is derived from an EMBL/GenBank/DDBJ whole genome shotgun (WGS) entry which is preliminary data.</text>
</comment>
<comment type="similarity">
    <text evidence="2">Belongs to the hyi family.</text>
</comment>